<reference evidence="2 3" key="1">
    <citation type="submission" date="2024-06" db="EMBL/GenBank/DDBJ databases">
        <title>Lysinibacillus zambalefons sp. nov., a Novel Firmicute Isolated from the Poon Bato Zambales Hyperalkaline Spring.</title>
        <authorList>
            <person name="Aja J.A."/>
            <person name="Lazaro J.E.H."/>
            <person name="Llorin L.D."/>
            <person name="Lim K.R."/>
            <person name="Teodosio J."/>
            <person name="Dalisay D.S."/>
        </authorList>
    </citation>
    <scope>NUCLEOTIDE SEQUENCE [LARGE SCALE GENOMIC DNA]</scope>
    <source>
        <strain evidence="2 3">M3</strain>
    </source>
</reference>
<dbReference type="Pfam" id="PF13561">
    <property type="entry name" value="adh_short_C2"/>
    <property type="match status" value="1"/>
</dbReference>
<dbReference type="PRINTS" id="PR00081">
    <property type="entry name" value="GDHRDH"/>
</dbReference>
<dbReference type="PANTHER" id="PTHR42760:SF40">
    <property type="entry name" value="3-OXOACYL-[ACYL-CARRIER-PROTEIN] REDUCTASE, CHLOROPLASTIC"/>
    <property type="match status" value="1"/>
</dbReference>
<gene>
    <name evidence="2" type="ORF">ABNX05_02290</name>
</gene>
<dbReference type="SUPFAM" id="SSF51735">
    <property type="entry name" value="NAD(P)-binding Rossmann-fold domains"/>
    <property type="match status" value="1"/>
</dbReference>
<dbReference type="InterPro" id="IPR002347">
    <property type="entry name" value="SDR_fam"/>
</dbReference>
<dbReference type="PRINTS" id="PR00080">
    <property type="entry name" value="SDRFAMILY"/>
</dbReference>
<evidence type="ECO:0000313" key="2">
    <source>
        <dbReference type="EMBL" id="MEQ6353440.1"/>
    </source>
</evidence>
<evidence type="ECO:0000256" key="1">
    <source>
        <dbReference type="ARBA" id="ARBA00006484"/>
    </source>
</evidence>
<dbReference type="Gene3D" id="3.40.50.720">
    <property type="entry name" value="NAD(P)-binding Rossmann-like Domain"/>
    <property type="match status" value="1"/>
</dbReference>
<evidence type="ECO:0000313" key="3">
    <source>
        <dbReference type="Proteomes" id="UP001478862"/>
    </source>
</evidence>
<keyword evidence="3" id="KW-1185">Reference proteome</keyword>
<organism evidence="2 3">
    <name type="scientific">Lysinibacillus zambalensis</name>
    <dbReference type="NCBI Taxonomy" id="3160866"/>
    <lineage>
        <taxon>Bacteria</taxon>
        <taxon>Bacillati</taxon>
        <taxon>Bacillota</taxon>
        <taxon>Bacilli</taxon>
        <taxon>Bacillales</taxon>
        <taxon>Bacillaceae</taxon>
        <taxon>Lysinibacillus</taxon>
    </lineage>
</organism>
<dbReference type="CDD" id="cd05233">
    <property type="entry name" value="SDR_c"/>
    <property type="match status" value="1"/>
</dbReference>
<proteinExistence type="inferred from homology"/>
<dbReference type="PANTHER" id="PTHR42760">
    <property type="entry name" value="SHORT-CHAIN DEHYDROGENASES/REDUCTASES FAMILY MEMBER"/>
    <property type="match status" value="1"/>
</dbReference>
<comment type="caution">
    <text evidence="2">The sequence shown here is derived from an EMBL/GenBank/DDBJ whole genome shotgun (WGS) entry which is preliminary data.</text>
</comment>
<protein>
    <submittedName>
        <fullName evidence="2">SDR family NAD(P)-dependent oxidoreductase</fullName>
    </submittedName>
</protein>
<comment type="similarity">
    <text evidence="1">Belongs to the short-chain dehydrogenases/reductases (SDR) family.</text>
</comment>
<dbReference type="InterPro" id="IPR036291">
    <property type="entry name" value="NAD(P)-bd_dom_sf"/>
</dbReference>
<accession>A0ABV1MLP5</accession>
<dbReference type="Proteomes" id="UP001478862">
    <property type="component" value="Unassembled WGS sequence"/>
</dbReference>
<dbReference type="RefSeq" id="WP_349658209.1">
    <property type="nucleotide sequence ID" value="NZ_JBEGDG010000001.1"/>
</dbReference>
<dbReference type="EMBL" id="JBEGDG010000001">
    <property type="protein sequence ID" value="MEQ6353440.1"/>
    <property type="molecule type" value="Genomic_DNA"/>
</dbReference>
<name>A0ABV1MLP5_9BACI</name>
<sequence>MKKLEGKVAVVTGAARGIGRSYALRLAQLGANVGIIDVDLQSYQHFEKEHIGEQYETVVDELLEHGVKAIGVEADVSNEAAVQAAFNKIVDRLGEVDILVANAGGGTGTILENKASEIDLEQLKIVYERNFVGTVNCVKAVAGGMKKKNYGKIVTVSSVTGLQATEGGTYSHYGSTKAAIVSYTKYLAQDLGPYNITVNAIAPGYIATGRLIEQFEKAGAETYTNQTALKRFGTSEDCANVIEFLTTDLSDYVTGSVIDVTGGITK</sequence>